<dbReference type="Gene3D" id="3.30.40.10">
    <property type="entry name" value="Zinc/RING finger domain, C3HC4 (zinc finger)"/>
    <property type="match status" value="1"/>
</dbReference>
<feature type="compositionally biased region" description="Polar residues" evidence="10">
    <location>
        <begin position="193"/>
        <end position="203"/>
    </location>
</feature>
<protein>
    <submittedName>
        <fullName evidence="14">Si:dkey-29p10.4</fullName>
    </submittedName>
</protein>
<feature type="domain" description="B30.2/SPRY" evidence="13">
    <location>
        <begin position="553"/>
        <end position="751"/>
    </location>
</feature>
<keyword evidence="7" id="KW-0391">Immunity</keyword>
<dbReference type="InterPro" id="IPR013083">
    <property type="entry name" value="Znf_RING/FYVE/PHD"/>
</dbReference>
<dbReference type="InterPro" id="IPR051051">
    <property type="entry name" value="E3_ubiq-ligase_TRIM/RNF"/>
</dbReference>
<dbReference type="GeneTree" id="ENSGT00940000154294"/>
<feature type="compositionally biased region" description="Low complexity" evidence="10">
    <location>
        <begin position="72"/>
        <end position="83"/>
    </location>
</feature>
<dbReference type="STRING" id="244447.ENSCSEP00000020412"/>
<keyword evidence="15" id="KW-1185">Reference proteome</keyword>
<dbReference type="Gene3D" id="3.30.160.60">
    <property type="entry name" value="Classic Zinc Finger"/>
    <property type="match status" value="1"/>
</dbReference>
<dbReference type="PROSITE" id="PS00518">
    <property type="entry name" value="ZF_RING_1"/>
    <property type="match status" value="1"/>
</dbReference>
<dbReference type="KEGG" id="csem:103380446"/>
<keyword evidence="4" id="KW-0479">Metal-binding</keyword>
<evidence type="ECO:0000313" key="15">
    <source>
        <dbReference type="Proteomes" id="UP000265120"/>
    </source>
</evidence>
<dbReference type="Proteomes" id="UP000265120">
    <property type="component" value="Chromosome 6"/>
</dbReference>
<dbReference type="GO" id="GO:0008270">
    <property type="term" value="F:zinc ion binding"/>
    <property type="evidence" value="ECO:0007669"/>
    <property type="project" value="UniProtKB-KW"/>
</dbReference>
<evidence type="ECO:0000256" key="5">
    <source>
        <dbReference type="ARBA" id="ARBA00022771"/>
    </source>
</evidence>
<evidence type="ECO:0000256" key="2">
    <source>
        <dbReference type="ARBA" id="ARBA00022490"/>
    </source>
</evidence>
<dbReference type="SUPFAM" id="SSF57850">
    <property type="entry name" value="RING/U-box"/>
    <property type="match status" value="1"/>
</dbReference>
<evidence type="ECO:0000256" key="4">
    <source>
        <dbReference type="ARBA" id="ARBA00022723"/>
    </source>
</evidence>
<evidence type="ECO:0000256" key="8">
    <source>
        <dbReference type="PROSITE-ProRule" id="PRU00024"/>
    </source>
</evidence>
<dbReference type="InterPro" id="IPR001841">
    <property type="entry name" value="Znf_RING"/>
</dbReference>
<keyword evidence="5 8" id="KW-0863">Zinc-finger</keyword>
<dbReference type="InterPro" id="IPR013320">
    <property type="entry name" value="ConA-like_dom_sf"/>
</dbReference>
<evidence type="ECO:0000256" key="3">
    <source>
        <dbReference type="ARBA" id="ARBA00022588"/>
    </source>
</evidence>
<dbReference type="PROSITE" id="PS50119">
    <property type="entry name" value="ZF_BBOX"/>
    <property type="match status" value="1"/>
</dbReference>
<dbReference type="Gene3D" id="4.10.830.40">
    <property type="match status" value="1"/>
</dbReference>
<name>A0A3P8W1H7_CYNSE</name>
<evidence type="ECO:0000313" key="14">
    <source>
        <dbReference type="Ensembl" id="ENSCSEP00000020412.1"/>
    </source>
</evidence>
<sequence length="751" mass="83855">MGATQGTPTRCPLCNGLTEDPVILRCDHRFCSRCIGDLWSVTPKGPYHCPQWKCKTVYKTLPFDRSLMKQWSSQSPWSEPSNNTAPLKNDERGCFPVLTRPSLTSRLLGKRKSSTSITDQPGTKRSAVYFPSDQSDNSETPSTSSSHESEQSTTVNPPKSEVHPESTPPVPGDSLSSCNDSSSEMLPECNVPKNLSVQQSQSKPEVITLDDHDSSSEVDICDAPLLVISAKGAGDSELHTSPKQATSPPKSGSSPEVPIPSKKEGAPVQPANSSVPSTKHSSSSYFSMQEHKNTSSVHCHYCPKSVCVSAVKTCLVCGASMCTEHLRPHLESPVFQNHTLVSPMEDISAWRCQEHQETNRIYCRQCRVCVCTVCTVIGPHCDHVCISIKEAERELRGNLKEEIKQLQHAEHQVKNRVAELTQRKETSSEILSQAREGVKQQYGAIREVLEQEEQSALGCVTKEENRVMDGLGEELSQLQHSLLSIQKGLHTLEGLSDTKSDMRIHDQSFIMEYNRVAQLASNMTGCVEQLEAPEEVDRIRLKCLQRWTEKRLDSITSSEPDKDRDLYRLHYGIIPILDPDTAHLKLHLSENNRTVTYTDAQQFYTEHEARFSCFPQVLASCALEGGCWYWEVDVSVDDGRWKVGLCEGQMERKGQKDNSRLGFNTHSWCLACDRKKVDAQHNKVCVPVAVERLHRVGVFLNFDEGILSFFNVTPGGSLVLLHSYKHRFSAPLYPAFSVSKTHLAICDLFQI</sequence>
<feature type="coiled-coil region" evidence="9">
    <location>
        <begin position="389"/>
        <end position="423"/>
    </location>
</feature>
<feature type="region of interest" description="Disordered" evidence="10">
    <location>
        <begin position="72"/>
        <end position="215"/>
    </location>
</feature>
<evidence type="ECO:0000256" key="7">
    <source>
        <dbReference type="ARBA" id="ARBA00022859"/>
    </source>
</evidence>
<dbReference type="GeneID" id="103380446"/>
<dbReference type="InterPro" id="IPR018957">
    <property type="entry name" value="Znf_C3HC4_RING-type"/>
</dbReference>
<feature type="compositionally biased region" description="Low complexity" evidence="10">
    <location>
        <begin position="174"/>
        <end position="183"/>
    </location>
</feature>
<evidence type="ECO:0000256" key="9">
    <source>
        <dbReference type="SAM" id="Coils"/>
    </source>
</evidence>
<dbReference type="OMA" id="RWYWEVN"/>
<dbReference type="SUPFAM" id="SSF57845">
    <property type="entry name" value="B-box zinc-binding domain"/>
    <property type="match status" value="1"/>
</dbReference>
<reference evidence="14 15" key="1">
    <citation type="journal article" date="2014" name="Nat. Genet.">
        <title>Whole-genome sequence of a flatfish provides insights into ZW sex chromosome evolution and adaptation to a benthic lifestyle.</title>
        <authorList>
            <person name="Chen S."/>
            <person name="Zhang G."/>
            <person name="Shao C."/>
            <person name="Huang Q."/>
            <person name="Liu G."/>
            <person name="Zhang P."/>
            <person name="Song W."/>
            <person name="An N."/>
            <person name="Chalopin D."/>
            <person name="Volff J.N."/>
            <person name="Hong Y."/>
            <person name="Li Q."/>
            <person name="Sha Z."/>
            <person name="Zhou H."/>
            <person name="Xie M."/>
            <person name="Yu Q."/>
            <person name="Liu Y."/>
            <person name="Xiang H."/>
            <person name="Wang N."/>
            <person name="Wu K."/>
            <person name="Yang C."/>
            <person name="Zhou Q."/>
            <person name="Liao X."/>
            <person name="Yang L."/>
            <person name="Hu Q."/>
            <person name="Zhang J."/>
            <person name="Meng L."/>
            <person name="Jin L."/>
            <person name="Tian Y."/>
            <person name="Lian J."/>
            <person name="Yang J."/>
            <person name="Miao G."/>
            <person name="Liu S."/>
            <person name="Liang Z."/>
            <person name="Yan F."/>
            <person name="Li Y."/>
            <person name="Sun B."/>
            <person name="Zhang H."/>
            <person name="Zhang J."/>
            <person name="Zhu Y."/>
            <person name="Du M."/>
            <person name="Zhao Y."/>
            <person name="Schartl M."/>
            <person name="Tang Q."/>
            <person name="Wang J."/>
        </authorList>
    </citation>
    <scope>NUCLEOTIDE SEQUENCE</scope>
</reference>
<comment type="subcellular location">
    <subcellularLocation>
        <location evidence="1">Cytoplasm</location>
    </subcellularLocation>
</comment>
<dbReference type="GO" id="GO:0045087">
    <property type="term" value="P:innate immune response"/>
    <property type="evidence" value="ECO:0007669"/>
    <property type="project" value="UniProtKB-KW"/>
</dbReference>
<dbReference type="Ensembl" id="ENSCSET00000020666.1">
    <property type="protein sequence ID" value="ENSCSEP00000020412.1"/>
    <property type="gene ID" value="ENSCSEG00000013024.1"/>
</dbReference>
<evidence type="ECO:0000256" key="10">
    <source>
        <dbReference type="SAM" id="MobiDB-lite"/>
    </source>
</evidence>
<evidence type="ECO:0000259" key="13">
    <source>
        <dbReference type="PROSITE" id="PS50188"/>
    </source>
</evidence>
<accession>A0A3P8W1H7</accession>
<dbReference type="SMART" id="SM00449">
    <property type="entry name" value="SPRY"/>
    <property type="match status" value="1"/>
</dbReference>
<dbReference type="InterPro" id="IPR001870">
    <property type="entry name" value="B30.2/SPRY"/>
</dbReference>
<keyword evidence="3" id="KW-0399">Innate immunity</keyword>
<evidence type="ECO:0000259" key="11">
    <source>
        <dbReference type="PROSITE" id="PS50089"/>
    </source>
</evidence>
<proteinExistence type="predicted"/>
<dbReference type="PROSITE" id="PS50188">
    <property type="entry name" value="B302_SPRY"/>
    <property type="match status" value="1"/>
</dbReference>
<dbReference type="InterPro" id="IPR003879">
    <property type="entry name" value="Butyrophylin_SPRY"/>
</dbReference>
<dbReference type="InterPro" id="IPR017907">
    <property type="entry name" value="Znf_RING_CS"/>
</dbReference>
<keyword evidence="9" id="KW-0175">Coiled coil</keyword>
<evidence type="ECO:0000256" key="1">
    <source>
        <dbReference type="ARBA" id="ARBA00004496"/>
    </source>
</evidence>
<dbReference type="SUPFAM" id="SSF49899">
    <property type="entry name" value="Concanavalin A-like lectins/glucanases"/>
    <property type="match status" value="1"/>
</dbReference>
<reference evidence="14" key="2">
    <citation type="submission" date="2025-08" db="UniProtKB">
        <authorList>
            <consortium name="Ensembl"/>
        </authorList>
    </citation>
    <scope>IDENTIFICATION</scope>
</reference>
<dbReference type="PROSITE" id="PS50089">
    <property type="entry name" value="ZF_RING_2"/>
    <property type="match status" value="1"/>
</dbReference>
<dbReference type="Pfam" id="PF00097">
    <property type="entry name" value="zf-C3HC4"/>
    <property type="match status" value="1"/>
</dbReference>
<dbReference type="InterPro" id="IPR000315">
    <property type="entry name" value="Znf_B-box"/>
</dbReference>
<dbReference type="InterPro" id="IPR003877">
    <property type="entry name" value="SPRY_dom"/>
</dbReference>
<feature type="domain" description="RING-type" evidence="11">
    <location>
        <begin position="11"/>
        <end position="53"/>
    </location>
</feature>
<dbReference type="PANTHER" id="PTHR25465">
    <property type="entry name" value="B-BOX DOMAIN CONTAINING"/>
    <property type="match status" value="1"/>
</dbReference>
<evidence type="ECO:0000256" key="6">
    <source>
        <dbReference type="ARBA" id="ARBA00022833"/>
    </source>
</evidence>
<dbReference type="OrthoDB" id="6105938at2759"/>
<dbReference type="SMART" id="SM00589">
    <property type="entry name" value="PRY"/>
    <property type="match status" value="1"/>
</dbReference>
<dbReference type="Pfam" id="PF13765">
    <property type="entry name" value="PRY"/>
    <property type="match status" value="1"/>
</dbReference>
<reference evidence="14" key="3">
    <citation type="submission" date="2025-09" db="UniProtKB">
        <authorList>
            <consortium name="Ensembl"/>
        </authorList>
    </citation>
    <scope>IDENTIFICATION</scope>
</reference>
<dbReference type="InterPro" id="IPR006574">
    <property type="entry name" value="PRY"/>
</dbReference>
<dbReference type="Pfam" id="PF00622">
    <property type="entry name" value="SPRY"/>
    <property type="match status" value="1"/>
</dbReference>
<evidence type="ECO:0000259" key="12">
    <source>
        <dbReference type="PROSITE" id="PS50119"/>
    </source>
</evidence>
<feature type="compositionally biased region" description="Low complexity" evidence="10">
    <location>
        <begin position="273"/>
        <end position="284"/>
    </location>
</feature>
<feature type="compositionally biased region" description="Low complexity" evidence="10">
    <location>
        <begin position="135"/>
        <end position="154"/>
    </location>
</feature>
<organism evidence="14 15">
    <name type="scientific">Cynoglossus semilaevis</name>
    <name type="common">Tongue sole</name>
    <dbReference type="NCBI Taxonomy" id="244447"/>
    <lineage>
        <taxon>Eukaryota</taxon>
        <taxon>Metazoa</taxon>
        <taxon>Chordata</taxon>
        <taxon>Craniata</taxon>
        <taxon>Vertebrata</taxon>
        <taxon>Euteleostomi</taxon>
        <taxon>Actinopterygii</taxon>
        <taxon>Neopterygii</taxon>
        <taxon>Teleostei</taxon>
        <taxon>Neoteleostei</taxon>
        <taxon>Acanthomorphata</taxon>
        <taxon>Carangaria</taxon>
        <taxon>Pleuronectiformes</taxon>
        <taxon>Pleuronectoidei</taxon>
        <taxon>Cynoglossidae</taxon>
        <taxon>Cynoglossinae</taxon>
        <taxon>Cynoglossus</taxon>
    </lineage>
</organism>
<feature type="compositionally biased region" description="Polar residues" evidence="10">
    <location>
        <begin position="114"/>
        <end position="123"/>
    </location>
</feature>
<dbReference type="SMART" id="SM00184">
    <property type="entry name" value="RING"/>
    <property type="match status" value="1"/>
</dbReference>
<dbReference type="PRINTS" id="PR01407">
    <property type="entry name" value="BUTYPHLNCDUF"/>
</dbReference>
<dbReference type="Pfam" id="PF00643">
    <property type="entry name" value="zf-B_box"/>
    <property type="match status" value="1"/>
</dbReference>
<keyword evidence="2" id="KW-0963">Cytoplasm</keyword>
<dbReference type="InParanoid" id="A0A3P8W1H7"/>
<feature type="region of interest" description="Disordered" evidence="10">
    <location>
        <begin position="234"/>
        <end position="287"/>
    </location>
</feature>
<feature type="domain" description="B box-type" evidence="12">
    <location>
        <begin position="347"/>
        <end position="388"/>
    </location>
</feature>
<dbReference type="AlphaFoldDB" id="A0A3P8W1H7"/>
<feature type="compositionally biased region" description="Polar residues" evidence="10">
    <location>
        <begin position="241"/>
        <end position="254"/>
    </location>
</feature>
<dbReference type="RefSeq" id="XP_008310660.1">
    <property type="nucleotide sequence ID" value="XM_008312438.3"/>
</dbReference>
<dbReference type="Gene3D" id="2.60.120.920">
    <property type="match status" value="1"/>
</dbReference>
<dbReference type="GO" id="GO:0005737">
    <property type="term" value="C:cytoplasm"/>
    <property type="evidence" value="ECO:0007669"/>
    <property type="project" value="UniProtKB-SubCell"/>
</dbReference>
<dbReference type="InterPro" id="IPR043136">
    <property type="entry name" value="B30.2/SPRY_sf"/>
</dbReference>
<dbReference type="FunCoup" id="A0A3P8W1H7">
    <property type="interactions" value="40"/>
</dbReference>
<keyword evidence="6" id="KW-0862">Zinc</keyword>
<dbReference type="PANTHER" id="PTHR25465:SF35">
    <property type="entry name" value="E3 UBIQUITIN_ISG15 LIGASE TRIM25-RELATED"/>
    <property type="match status" value="1"/>
</dbReference>